<comment type="caution">
    <text evidence="7">The sequence shown here is derived from an EMBL/GenBank/DDBJ whole genome shotgun (WGS) entry which is preliminary data.</text>
</comment>
<dbReference type="Proteomes" id="UP001190700">
    <property type="component" value="Unassembled WGS sequence"/>
</dbReference>
<dbReference type="InterPro" id="IPR050205">
    <property type="entry name" value="CDPK_Ser/Thr_kinases"/>
</dbReference>
<evidence type="ECO:0000256" key="1">
    <source>
        <dbReference type="ARBA" id="ARBA00022527"/>
    </source>
</evidence>
<keyword evidence="8" id="KW-1185">Reference proteome</keyword>
<feature type="region of interest" description="Disordered" evidence="6">
    <location>
        <begin position="64"/>
        <end position="105"/>
    </location>
</feature>
<accession>A0AAE0KQ05</accession>
<reference evidence="7 8" key="1">
    <citation type="journal article" date="2015" name="Genome Biol. Evol.">
        <title>Comparative Genomics of a Bacterivorous Green Alga Reveals Evolutionary Causalities and Consequences of Phago-Mixotrophic Mode of Nutrition.</title>
        <authorList>
            <person name="Burns J.A."/>
            <person name="Paasch A."/>
            <person name="Narechania A."/>
            <person name="Kim E."/>
        </authorList>
    </citation>
    <scope>NUCLEOTIDE SEQUENCE [LARGE SCALE GENOMIC DNA]</scope>
    <source>
        <strain evidence="7 8">PLY_AMNH</strain>
    </source>
</reference>
<keyword evidence="3" id="KW-0547">Nucleotide-binding</keyword>
<evidence type="ECO:0000256" key="3">
    <source>
        <dbReference type="ARBA" id="ARBA00022741"/>
    </source>
</evidence>
<evidence type="ECO:0000256" key="4">
    <source>
        <dbReference type="ARBA" id="ARBA00022777"/>
    </source>
</evidence>
<keyword evidence="4 7" id="KW-0418">Kinase</keyword>
<evidence type="ECO:0000256" key="6">
    <source>
        <dbReference type="SAM" id="MobiDB-lite"/>
    </source>
</evidence>
<evidence type="ECO:0000256" key="5">
    <source>
        <dbReference type="ARBA" id="ARBA00022840"/>
    </source>
</evidence>
<keyword evidence="5" id="KW-0067">ATP-binding</keyword>
<dbReference type="EMBL" id="LGRX02021516">
    <property type="protein sequence ID" value="KAK3256591.1"/>
    <property type="molecule type" value="Genomic_DNA"/>
</dbReference>
<evidence type="ECO:0000313" key="8">
    <source>
        <dbReference type="Proteomes" id="UP001190700"/>
    </source>
</evidence>
<dbReference type="Gene3D" id="1.10.510.10">
    <property type="entry name" value="Transferase(Phosphotransferase) domain 1"/>
    <property type="match status" value="1"/>
</dbReference>
<keyword evidence="1" id="KW-0723">Serine/threonine-protein kinase</keyword>
<dbReference type="PANTHER" id="PTHR24349">
    <property type="entry name" value="SERINE/THREONINE-PROTEIN KINASE"/>
    <property type="match status" value="1"/>
</dbReference>
<gene>
    <name evidence="7" type="ORF">CYMTET_34278</name>
</gene>
<feature type="non-terminal residue" evidence="7">
    <location>
        <position position="1"/>
    </location>
</feature>
<protein>
    <submittedName>
        <fullName evidence="7">Calcium-dependent protein kinase 25</fullName>
    </submittedName>
</protein>
<keyword evidence="2" id="KW-0808">Transferase</keyword>
<dbReference type="SUPFAM" id="SSF56112">
    <property type="entry name" value="Protein kinase-like (PK-like)"/>
    <property type="match status" value="1"/>
</dbReference>
<evidence type="ECO:0000313" key="7">
    <source>
        <dbReference type="EMBL" id="KAK3256591.1"/>
    </source>
</evidence>
<evidence type="ECO:0000256" key="2">
    <source>
        <dbReference type="ARBA" id="ARBA00022679"/>
    </source>
</evidence>
<dbReference type="GO" id="GO:0005524">
    <property type="term" value="F:ATP binding"/>
    <property type="evidence" value="ECO:0007669"/>
    <property type="project" value="UniProtKB-KW"/>
</dbReference>
<sequence>VNVRPAVKEVLRAVVEDPIDLESDPFPSISEGARDLLSRLLDRNPKTRLTAFEALDHPWVREGGNAPDAALDGDFPAQPSRALLPRGAKNSSASASGKLNCDLLQ</sequence>
<dbReference type="AlphaFoldDB" id="A0AAE0KQ05"/>
<dbReference type="GO" id="GO:0004674">
    <property type="term" value="F:protein serine/threonine kinase activity"/>
    <property type="evidence" value="ECO:0007669"/>
    <property type="project" value="UniProtKB-KW"/>
</dbReference>
<organism evidence="7 8">
    <name type="scientific">Cymbomonas tetramitiformis</name>
    <dbReference type="NCBI Taxonomy" id="36881"/>
    <lineage>
        <taxon>Eukaryota</taxon>
        <taxon>Viridiplantae</taxon>
        <taxon>Chlorophyta</taxon>
        <taxon>Pyramimonadophyceae</taxon>
        <taxon>Pyramimonadales</taxon>
        <taxon>Pyramimonadaceae</taxon>
        <taxon>Cymbomonas</taxon>
    </lineage>
</organism>
<name>A0AAE0KQ05_9CHLO</name>
<dbReference type="InterPro" id="IPR011009">
    <property type="entry name" value="Kinase-like_dom_sf"/>
</dbReference>
<proteinExistence type="predicted"/>